<dbReference type="InterPro" id="IPR017452">
    <property type="entry name" value="GPCR_Rhodpsn_7TM"/>
</dbReference>
<name>A0A913Z162_PATMI</name>
<feature type="transmembrane region" description="Helical" evidence="10">
    <location>
        <begin position="109"/>
        <end position="128"/>
    </location>
</feature>
<evidence type="ECO:0000259" key="11">
    <source>
        <dbReference type="PROSITE" id="PS50262"/>
    </source>
</evidence>
<evidence type="ECO:0000313" key="13">
    <source>
        <dbReference type="Proteomes" id="UP000887568"/>
    </source>
</evidence>
<evidence type="ECO:0000256" key="7">
    <source>
        <dbReference type="ARBA" id="ARBA00023170"/>
    </source>
</evidence>
<evidence type="ECO:0000256" key="2">
    <source>
        <dbReference type="ARBA" id="ARBA00022475"/>
    </source>
</evidence>
<evidence type="ECO:0000256" key="8">
    <source>
        <dbReference type="ARBA" id="ARBA00023224"/>
    </source>
</evidence>
<keyword evidence="2" id="KW-1003">Cell membrane</keyword>
<evidence type="ECO:0000256" key="5">
    <source>
        <dbReference type="ARBA" id="ARBA00023040"/>
    </source>
</evidence>
<dbReference type="InterPro" id="IPR050569">
    <property type="entry name" value="TAAR"/>
</dbReference>
<dbReference type="GO" id="GO:0005886">
    <property type="term" value="C:plasma membrane"/>
    <property type="evidence" value="ECO:0007669"/>
    <property type="project" value="UniProtKB-SubCell"/>
</dbReference>
<dbReference type="PROSITE" id="PS50262">
    <property type="entry name" value="G_PROTEIN_RECEP_F1_2"/>
    <property type="match status" value="1"/>
</dbReference>
<dbReference type="OrthoDB" id="5988782at2759"/>
<evidence type="ECO:0000256" key="6">
    <source>
        <dbReference type="ARBA" id="ARBA00023136"/>
    </source>
</evidence>
<reference evidence="12" key="1">
    <citation type="submission" date="2022-11" db="UniProtKB">
        <authorList>
            <consortium name="EnsemblMetazoa"/>
        </authorList>
    </citation>
    <scope>IDENTIFICATION</scope>
</reference>
<dbReference type="Gene3D" id="1.20.1070.10">
    <property type="entry name" value="Rhodopsin 7-helix transmembrane proteins"/>
    <property type="match status" value="1"/>
</dbReference>
<dbReference type="Pfam" id="PF00001">
    <property type="entry name" value="7tm_1"/>
    <property type="match status" value="1"/>
</dbReference>
<keyword evidence="6 10" id="KW-0472">Membrane</keyword>
<dbReference type="RefSeq" id="XP_038044741.1">
    <property type="nucleotide sequence ID" value="XM_038188813.1"/>
</dbReference>
<dbReference type="SMART" id="SM01381">
    <property type="entry name" value="7TM_GPCR_Srsx"/>
    <property type="match status" value="1"/>
</dbReference>
<dbReference type="InterPro" id="IPR000276">
    <property type="entry name" value="GPCR_Rhodpsn"/>
</dbReference>
<evidence type="ECO:0000256" key="9">
    <source>
        <dbReference type="RuleBase" id="RU000688"/>
    </source>
</evidence>
<proteinExistence type="inferred from homology"/>
<evidence type="ECO:0000256" key="10">
    <source>
        <dbReference type="SAM" id="Phobius"/>
    </source>
</evidence>
<feature type="transmembrane region" description="Helical" evidence="10">
    <location>
        <begin position="253"/>
        <end position="279"/>
    </location>
</feature>
<comment type="subcellular location">
    <subcellularLocation>
        <location evidence="1">Cell membrane</location>
        <topology evidence="1">Multi-pass membrane protein</topology>
    </subcellularLocation>
</comment>
<sequence>MNSTQTNTDLDAYNVSNPPATWDDITEDGRASIIICIVQVFSMILLLTLNPLCLLVLRRVDNIQDTTKVFLRSLTMADLGVGIFYSLPITVSALSGDWLFGDVLCMLQALLQPVCFGSSILSLFLLTIDRYISVVYALRYPSIVTETRARVAVCCAWGINLSLTIWNGFEARWFALYDSIALECDFANSNAHFLRIMVIYMCLLLSTMLAILATYIRLLMISRRHARRIHADNQVALGANQHARQNRKYLNTFLIMVVSGMLGNLLPSLFTIVLLLQHVELTQALFFSLVVMPIQTNSWLNVMIYYLRNKDIRQATRAVLISFSTFFKRVLLCRRN</sequence>
<organism evidence="12 13">
    <name type="scientific">Patiria miniata</name>
    <name type="common">Bat star</name>
    <name type="synonym">Asterina miniata</name>
    <dbReference type="NCBI Taxonomy" id="46514"/>
    <lineage>
        <taxon>Eukaryota</taxon>
        <taxon>Metazoa</taxon>
        <taxon>Echinodermata</taxon>
        <taxon>Eleutherozoa</taxon>
        <taxon>Asterozoa</taxon>
        <taxon>Asteroidea</taxon>
        <taxon>Valvatacea</taxon>
        <taxon>Valvatida</taxon>
        <taxon>Asterinidae</taxon>
        <taxon>Patiria</taxon>
    </lineage>
</organism>
<dbReference type="SUPFAM" id="SSF81321">
    <property type="entry name" value="Family A G protein-coupled receptor-like"/>
    <property type="match status" value="1"/>
</dbReference>
<keyword evidence="5 9" id="KW-0297">G-protein coupled receptor</keyword>
<feature type="transmembrane region" description="Helical" evidence="10">
    <location>
        <begin position="149"/>
        <end position="169"/>
    </location>
</feature>
<feature type="transmembrane region" description="Helical" evidence="10">
    <location>
        <begin position="69"/>
        <end position="89"/>
    </location>
</feature>
<accession>A0A913Z162</accession>
<evidence type="ECO:0000313" key="12">
    <source>
        <dbReference type="EnsemblMetazoa" id="XP_038044741.1"/>
    </source>
</evidence>
<evidence type="ECO:0000256" key="4">
    <source>
        <dbReference type="ARBA" id="ARBA00022989"/>
    </source>
</evidence>
<dbReference type="GeneID" id="119719383"/>
<evidence type="ECO:0000256" key="3">
    <source>
        <dbReference type="ARBA" id="ARBA00022692"/>
    </source>
</evidence>
<dbReference type="PROSITE" id="PS00237">
    <property type="entry name" value="G_PROTEIN_RECEP_F1_1"/>
    <property type="match status" value="1"/>
</dbReference>
<dbReference type="EnsemblMetazoa" id="XM_038188813.1">
    <property type="protein sequence ID" value="XP_038044741.1"/>
    <property type="gene ID" value="LOC119719383"/>
</dbReference>
<dbReference type="CDD" id="cd00637">
    <property type="entry name" value="7tm_classA_rhodopsin-like"/>
    <property type="match status" value="1"/>
</dbReference>
<feature type="domain" description="G-protein coupled receptors family 1 profile" evidence="11">
    <location>
        <begin position="49"/>
        <end position="305"/>
    </location>
</feature>
<dbReference type="AlphaFoldDB" id="A0A913Z162"/>
<feature type="transmembrane region" description="Helical" evidence="10">
    <location>
        <begin position="197"/>
        <end position="218"/>
    </location>
</feature>
<dbReference type="PRINTS" id="PR00237">
    <property type="entry name" value="GPCRRHODOPSN"/>
</dbReference>
<dbReference type="GO" id="GO:0004930">
    <property type="term" value="F:G protein-coupled receptor activity"/>
    <property type="evidence" value="ECO:0007669"/>
    <property type="project" value="UniProtKB-KW"/>
</dbReference>
<keyword evidence="3 9" id="KW-0812">Transmembrane</keyword>
<feature type="transmembrane region" description="Helical" evidence="10">
    <location>
        <begin position="31"/>
        <end position="57"/>
    </location>
</feature>
<keyword evidence="13" id="KW-1185">Reference proteome</keyword>
<feature type="transmembrane region" description="Helical" evidence="10">
    <location>
        <begin position="285"/>
        <end position="307"/>
    </location>
</feature>
<dbReference type="PANTHER" id="PTHR24249">
    <property type="entry name" value="HISTAMINE RECEPTOR-RELATED G-PROTEIN COUPLED RECEPTOR"/>
    <property type="match status" value="1"/>
</dbReference>
<dbReference type="Proteomes" id="UP000887568">
    <property type="component" value="Unplaced"/>
</dbReference>
<keyword evidence="8 9" id="KW-0807">Transducer</keyword>
<keyword evidence="7 9" id="KW-0675">Receptor</keyword>
<dbReference type="OMA" id="INIRAIH"/>
<comment type="similarity">
    <text evidence="9">Belongs to the G-protein coupled receptor 1 family.</text>
</comment>
<keyword evidence="4 10" id="KW-1133">Transmembrane helix</keyword>
<protein>
    <recommendedName>
        <fullName evidence="11">G-protein coupled receptors family 1 profile domain-containing protein</fullName>
    </recommendedName>
</protein>
<evidence type="ECO:0000256" key="1">
    <source>
        <dbReference type="ARBA" id="ARBA00004651"/>
    </source>
</evidence>